<comment type="pathway">
    <text evidence="1">Amino-acid biosynthesis; L-phenylalanine biosynthesis; phenylpyruvate from prephenate: step 1/1.</text>
</comment>
<dbReference type="PANTHER" id="PTHR21022:SF19">
    <property type="entry name" value="PREPHENATE DEHYDRATASE-RELATED"/>
    <property type="match status" value="1"/>
</dbReference>
<dbReference type="GO" id="GO:0005737">
    <property type="term" value="C:cytoplasm"/>
    <property type="evidence" value="ECO:0007669"/>
    <property type="project" value="TreeGrafter"/>
</dbReference>
<dbReference type="AlphaFoldDB" id="A0A8H7GMR6"/>
<evidence type="ECO:0000256" key="5">
    <source>
        <dbReference type="ARBA" id="ARBA00023222"/>
    </source>
</evidence>
<evidence type="ECO:0000259" key="8">
    <source>
        <dbReference type="PROSITE" id="PS51671"/>
    </source>
</evidence>
<dbReference type="FunFam" id="3.40.190.10:FF:000254">
    <property type="entry name" value="Prephenate dehydratase"/>
    <property type="match status" value="1"/>
</dbReference>
<dbReference type="Pfam" id="PF01842">
    <property type="entry name" value="ACT"/>
    <property type="match status" value="1"/>
</dbReference>
<dbReference type="PROSITE" id="PS51171">
    <property type="entry name" value="PREPHENATE_DEHYDR_3"/>
    <property type="match status" value="1"/>
</dbReference>
<evidence type="ECO:0000256" key="6">
    <source>
        <dbReference type="ARBA" id="ARBA00023239"/>
    </source>
</evidence>
<evidence type="ECO:0000313" key="10">
    <source>
        <dbReference type="Proteomes" id="UP000649328"/>
    </source>
</evidence>
<dbReference type="GO" id="GO:0009094">
    <property type="term" value="P:L-phenylalanine biosynthetic process"/>
    <property type="evidence" value="ECO:0007669"/>
    <property type="project" value="UniProtKB-UniPathway"/>
</dbReference>
<evidence type="ECO:0000256" key="1">
    <source>
        <dbReference type="ARBA" id="ARBA00004741"/>
    </source>
</evidence>
<dbReference type="InterPro" id="IPR045865">
    <property type="entry name" value="ACT-like_dom_sf"/>
</dbReference>
<protein>
    <recommendedName>
        <fullName evidence="2">prephenate dehydratase</fullName>
        <ecNumber evidence="2">4.2.1.51</ecNumber>
    </recommendedName>
</protein>
<dbReference type="SUPFAM" id="SSF53850">
    <property type="entry name" value="Periplasmic binding protein-like II"/>
    <property type="match status" value="1"/>
</dbReference>
<reference evidence="9" key="1">
    <citation type="submission" date="2020-10" db="EMBL/GenBank/DDBJ databases">
        <title>The Whole-Genome Sequence of Metschnikowia persimmonesis, a Novel Endophytic Yeast Species Isolated from Medicinal Plant Diospyros kaki Thumb.</title>
        <authorList>
            <person name="Rahmat E."/>
            <person name="Kang Y."/>
        </authorList>
    </citation>
    <scope>NUCLEOTIDE SEQUENCE</scope>
    <source>
        <strain evidence="9">KIOM G15050</strain>
    </source>
</reference>
<evidence type="ECO:0000313" key="9">
    <source>
        <dbReference type="EMBL" id="KAF7999181.1"/>
    </source>
</evidence>
<gene>
    <name evidence="9" type="ORF">HF325_006713</name>
</gene>
<dbReference type="InterPro" id="IPR001086">
    <property type="entry name" value="Preph_deHydtase"/>
</dbReference>
<dbReference type="InterPro" id="IPR002912">
    <property type="entry name" value="ACT_dom"/>
</dbReference>
<keyword evidence="10" id="KW-1185">Reference proteome</keyword>
<organism evidence="9 10">
    <name type="scientific">Metschnikowia pulcherrima</name>
    <dbReference type="NCBI Taxonomy" id="27326"/>
    <lineage>
        <taxon>Eukaryota</taxon>
        <taxon>Fungi</taxon>
        <taxon>Dikarya</taxon>
        <taxon>Ascomycota</taxon>
        <taxon>Saccharomycotina</taxon>
        <taxon>Pichiomycetes</taxon>
        <taxon>Metschnikowiaceae</taxon>
        <taxon>Metschnikowia</taxon>
    </lineage>
</organism>
<name>A0A8H7GMR6_9ASCO</name>
<dbReference type="PIRSF" id="PIRSF001500">
    <property type="entry name" value="Chor_mut_pdt_Ppr"/>
    <property type="match status" value="1"/>
</dbReference>
<evidence type="ECO:0000256" key="3">
    <source>
        <dbReference type="ARBA" id="ARBA00022605"/>
    </source>
</evidence>
<proteinExistence type="predicted"/>
<keyword evidence="3" id="KW-0028">Amino-acid biosynthesis</keyword>
<dbReference type="UniPathway" id="UPA00121">
    <property type="reaction ID" value="UER00345"/>
</dbReference>
<dbReference type="GO" id="GO:0004664">
    <property type="term" value="F:prephenate dehydratase activity"/>
    <property type="evidence" value="ECO:0007669"/>
    <property type="project" value="UniProtKB-EC"/>
</dbReference>
<feature type="domain" description="Prephenate dehydratase" evidence="7">
    <location>
        <begin position="6"/>
        <end position="198"/>
    </location>
</feature>
<evidence type="ECO:0000256" key="4">
    <source>
        <dbReference type="ARBA" id="ARBA00023141"/>
    </source>
</evidence>
<evidence type="ECO:0000256" key="2">
    <source>
        <dbReference type="ARBA" id="ARBA00013147"/>
    </source>
</evidence>
<dbReference type="EC" id="4.2.1.51" evidence="2"/>
<dbReference type="CDD" id="cd04905">
    <property type="entry name" value="ACT_CM-PDT"/>
    <property type="match status" value="1"/>
</dbReference>
<dbReference type="InterPro" id="IPR008242">
    <property type="entry name" value="Chor_mutase/pphenate_deHydtase"/>
</dbReference>
<accession>A0A8H7GMR6</accession>
<dbReference type="CDD" id="cd13532">
    <property type="entry name" value="PBP2_PDT_like"/>
    <property type="match status" value="1"/>
</dbReference>
<dbReference type="Proteomes" id="UP000649328">
    <property type="component" value="Unassembled WGS sequence"/>
</dbReference>
<comment type="caution">
    <text evidence="9">The sequence shown here is derived from an EMBL/GenBank/DDBJ whole genome shotgun (WGS) entry which is preliminary data.</text>
</comment>
<evidence type="ECO:0000259" key="7">
    <source>
        <dbReference type="PROSITE" id="PS51171"/>
    </source>
</evidence>
<sequence length="316" mass="35339">MTSPVKVAFLGPEGTYTHQAVTQQFGNDPQMVTILPQSSIKACFDQLNEKCVDYAVVPLENSTNGQVVFTYDLLRDWYLPQDGTNPPEFSVVGEQFVAIHHYLFLNASDLSKVEKLYSHPQVWGQVSDFLRNETFNGSYSRIDTSSTAQAAERVHEDKKNVSACISSQMSGKLYGLPTKAAEIEDMKGNTTRFLILGYGAMLRSENDLGLAKTDENFGSAAPDTKTYITSLVFILNDNDPGALCEALHAFKTNNVNLTSIASRPSKKTPWEYVFFVEAEGFGESEAMQRSFQMLQLQCRKVSIIGLFLRSWRYRKG</sequence>
<dbReference type="NCBIfam" id="NF008865">
    <property type="entry name" value="PRK11898.1"/>
    <property type="match status" value="1"/>
</dbReference>
<keyword evidence="4" id="KW-0057">Aromatic amino acid biosynthesis</keyword>
<dbReference type="Pfam" id="PF00800">
    <property type="entry name" value="PDT"/>
    <property type="match status" value="1"/>
</dbReference>
<dbReference type="Gene3D" id="3.30.70.260">
    <property type="match status" value="1"/>
</dbReference>
<dbReference type="EMBL" id="JACBPP010000010">
    <property type="protein sequence ID" value="KAF7999181.1"/>
    <property type="molecule type" value="Genomic_DNA"/>
</dbReference>
<dbReference type="PROSITE" id="PS51671">
    <property type="entry name" value="ACT"/>
    <property type="match status" value="1"/>
</dbReference>
<feature type="domain" description="ACT" evidence="8">
    <location>
        <begin position="231"/>
        <end position="311"/>
    </location>
</feature>
<dbReference type="OrthoDB" id="983542at2759"/>
<dbReference type="PANTHER" id="PTHR21022">
    <property type="entry name" value="PREPHENATE DEHYDRATASE P PROTEIN"/>
    <property type="match status" value="1"/>
</dbReference>
<dbReference type="SUPFAM" id="SSF55021">
    <property type="entry name" value="ACT-like"/>
    <property type="match status" value="1"/>
</dbReference>
<dbReference type="Gene3D" id="3.40.190.10">
    <property type="entry name" value="Periplasmic binding protein-like II"/>
    <property type="match status" value="2"/>
</dbReference>
<keyword evidence="5" id="KW-0584">Phenylalanine biosynthesis</keyword>
<keyword evidence="6" id="KW-0456">Lyase</keyword>